<name>A0ABT3JRJ0_9XANT</name>
<dbReference type="InterPro" id="IPR008707">
    <property type="entry name" value="B-propeller_PilY1"/>
</dbReference>
<keyword evidence="1" id="KW-0479">Metal-binding</keyword>
<accession>A0ABT3JRJ0</accession>
<evidence type="ECO:0000256" key="2">
    <source>
        <dbReference type="ARBA" id="ARBA00022837"/>
    </source>
</evidence>
<proteinExistence type="predicted"/>
<organism evidence="4 5">
    <name type="scientific">Xanthomonas chitinilytica</name>
    <dbReference type="NCBI Taxonomy" id="2989819"/>
    <lineage>
        <taxon>Bacteria</taxon>
        <taxon>Pseudomonadati</taxon>
        <taxon>Pseudomonadota</taxon>
        <taxon>Gammaproteobacteria</taxon>
        <taxon>Lysobacterales</taxon>
        <taxon>Lysobacteraceae</taxon>
        <taxon>Xanthomonas</taxon>
    </lineage>
</organism>
<gene>
    <name evidence="4" type="ORF">OK345_01145</name>
</gene>
<feature type="domain" description="PilY1 beta-propeller" evidence="3">
    <location>
        <begin position="1003"/>
        <end position="1351"/>
    </location>
</feature>
<evidence type="ECO:0000313" key="4">
    <source>
        <dbReference type="EMBL" id="MCW4471113.1"/>
    </source>
</evidence>
<protein>
    <submittedName>
        <fullName evidence="4">PilC/PilY family type IV pilus protein</fullName>
    </submittedName>
</protein>
<keyword evidence="2" id="KW-0106">Calcium</keyword>
<dbReference type="Pfam" id="PF05567">
    <property type="entry name" value="T4P_PilY1"/>
    <property type="match status" value="1"/>
</dbReference>
<comment type="caution">
    <text evidence="4">The sequence shown here is derived from an EMBL/GenBank/DDBJ whole genome shotgun (WGS) entry which is preliminary data.</text>
</comment>
<keyword evidence="5" id="KW-1185">Reference proteome</keyword>
<sequence>MNAIRRLSPVVTSPWSKFAGVALVVGLVAIKAVPLPAAVGDYNLSQSPLYLGQSQPPLMLMVMSRDEQLFNKAYSDYTALEEDGPINTTYEDTFNYSGYFDPKLCYDYSGGRFKATGPAGGVNEHACAGNWSGNFLNWVTMSRLDILRHVLYGGQRSTDTATQTILERAPIPNDLHAWVKVYSGSDINSFTPYNGTTSFCNASFGVNDAPKMQVASGNWSEWAATALSQCGVNRGGEAANDVPKSLVAEMDVRVEVCDPAANATNRRESFCQKYSDGTTDHYKPVGLLQTYGESGRLRFGLITGTYANPRDGGVLRRNIGKLAGNGTGNCQAGDEINLSTGQFCLATSSGAEGIINTISNFRLTQWNYGSNWNDCNNYSILNRQGQGGNGSLTDPGTGSQRCSAWGNPLAEMYSEALRYIGDIGTTRTGSYSATGDLSGLPTMVSWLDPYRDPEEGGNSYCATCNILVMSSSLPSFDSDNIQSVPHLDSAAAATDALGAAEGINGGAYMIGRVGETARYASLNTHEDICRGLTVSNLSLARGICPDIPSMEGSYLMAGLAYAAATTDLRPGLQGKPDDYKVTAQTYAVALAENLPKFEIAVAGGKISLAPLCQANNDGSAGKNSTGWRSCFLGSVGVGTKVSTVSPNYVYGRPLKADGSAGSFSLVWEDSLWGNDHDNDVVSMMTYCVGAACRETGAFRDICWRAGNSSECTGGSLTATIGADEVLVRIENLSAYAGNAMLTGYTVVGSTAAENVQRLALRPGNSNGSVLTTTANPPANWDAPQVRRYKLGTGQAGALESPLWYAAKYGGFTDANGNGIPDPGEWDSETPGTPDNYFLARNPTKLKERLGAIFERAAGSNAPVSGGGSGARISTGSFTVSASYNVPTGSNDWTGDVTATQVSAEGDDGATLWSAASRLDASDRDIFIVTRPTTVDANGDLVRATAAEFQADNVPGANRAQKLANMGLAAIPTWFGSQSVETLVAYLRGNPAPGAGFRARTSLMGDVVNSAPEVVSPRDDFGYGAWASYGSVAWKQSLGTSYKAFMAAKSATGAAPAMVYVGANDGMLHGFNASPGSAGGTEEFAFIPSASLAHMAELANPGYSHRYYVDGLLTTSDVHYDDEWHTVLVGSTGAGGASQAPSATAGGHGSVFGLNISDPQNFDADDVLWEVTGRDDADMGFVLGKPVVVPVHAENGGPRFVALFGNGVNSVNGRPVLYVVDIQTGEVIRRLSPTGADYAHRNGLMNIAPIAVHNHDGIADTVYGGDMQGNLWKFDLTDADPASWSIAFSGSPLFTATHGGTPQPITGGIEVSSGPGGGISLFFGTGQYFAEGDNTGGTGLPVQSLFGIWDNLSQPIAGRDDLIGQVVVAGTNLNGYQTRAVSSNAVSYVTKRGWYLDLQVVGGMALGERFVGTPSIQNGRVFFTTFTPGEATCSAGGGINWLYGLNLLTGAGSMSGVSTSIGGDSVCTGDCGAVSLNNGSNATSPPVRDTSIFVPKLEPCDPTDPDCTVDDLITAEQCTFVLRAVGADPLYMPRPCGRQSWRQVR</sequence>
<reference evidence="4 5" key="1">
    <citation type="submission" date="2022-10" db="EMBL/GenBank/DDBJ databases">
        <title>Xanthomonas sp. H13-6.</title>
        <authorList>
            <person name="Liu X."/>
            <person name="Deng Z."/>
            <person name="Jiang Y."/>
            <person name="Yu T."/>
            <person name="Ai J."/>
        </authorList>
    </citation>
    <scope>NUCLEOTIDE SEQUENCE [LARGE SCALE GENOMIC DNA]</scope>
    <source>
        <strain evidence="4 5">H13-6</strain>
    </source>
</reference>
<dbReference type="EMBL" id="JAPCHY010000001">
    <property type="protein sequence ID" value="MCW4471113.1"/>
    <property type="molecule type" value="Genomic_DNA"/>
</dbReference>
<evidence type="ECO:0000259" key="3">
    <source>
        <dbReference type="Pfam" id="PF05567"/>
    </source>
</evidence>
<evidence type="ECO:0000313" key="5">
    <source>
        <dbReference type="Proteomes" id="UP001209922"/>
    </source>
</evidence>
<dbReference type="Proteomes" id="UP001209922">
    <property type="component" value="Unassembled WGS sequence"/>
</dbReference>
<dbReference type="RefSeq" id="WP_265126060.1">
    <property type="nucleotide sequence ID" value="NZ_JAPCHY010000001.1"/>
</dbReference>
<evidence type="ECO:0000256" key="1">
    <source>
        <dbReference type="ARBA" id="ARBA00022723"/>
    </source>
</evidence>